<dbReference type="InterPro" id="IPR004853">
    <property type="entry name" value="Sugar_P_trans_dom"/>
</dbReference>
<evidence type="ECO:0000259" key="6">
    <source>
        <dbReference type="Pfam" id="PF03151"/>
    </source>
</evidence>
<evidence type="ECO:0000256" key="1">
    <source>
        <dbReference type="ARBA" id="ARBA00004141"/>
    </source>
</evidence>
<dbReference type="Proteomes" id="UP000325315">
    <property type="component" value="Unassembled WGS sequence"/>
</dbReference>
<comment type="caution">
    <text evidence="7">The sequence shown here is derived from an EMBL/GenBank/DDBJ whole genome shotgun (WGS) entry which is preliminary data.</text>
</comment>
<comment type="subcellular location">
    <subcellularLocation>
        <location evidence="1">Membrane</location>
        <topology evidence="1">Multi-pass membrane protein</topology>
    </subcellularLocation>
</comment>
<protein>
    <submittedName>
        <fullName evidence="7">Triose phosphate/phosphate translocator, chloroplastic-like</fullName>
    </submittedName>
</protein>
<keyword evidence="2 5" id="KW-0812">Transmembrane</keyword>
<keyword evidence="3 5" id="KW-1133">Transmembrane helix</keyword>
<evidence type="ECO:0000256" key="3">
    <source>
        <dbReference type="ARBA" id="ARBA00022989"/>
    </source>
</evidence>
<feature type="domain" description="Sugar phosphate transporter" evidence="6">
    <location>
        <begin position="2"/>
        <end position="58"/>
    </location>
</feature>
<evidence type="ECO:0000256" key="4">
    <source>
        <dbReference type="ARBA" id="ARBA00023136"/>
    </source>
</evidence>
<dbReference type="EMBL" id="SMMG02000013">
    <property type="protein sequence ID" value="KAA3453319.1"/>
    <property type="molecule type" value="Genomic_DNA"/>
</dbReference>
<dbReference type="InterPro" id="IPR037185">
    <property type="entry name" value="EmrE-like"/>
</dbReference>
<feature type="transmembrane region" description="Helical" evidence="5">
    <location>
        <begin position="43"/>
        <end position="60"/>
    </location>
</feature>
<evidence type="ECO:0000313" key="7">
    <source>
        <dbReference type="EMBL" id="KAA3453319.1"/>
    </source>
</evidence>
<reference evidence="7" key="1">
    <citation type="submission" date="2019-08" db="EMBL/GenBank/DDBJ databases">
        <authorList>
            <person name="Liu F."/>
        </authorList>
    </citation>
    <scope>NUCLEOTIDE SEQUENCE [LARGE SCALE GENOMIC DNA]</scope>
    <source>
        <strain evidence="7">PA1801</strain>
        <tissue evidence="7">Leaf</tissue>
    </source>
</reference>
<keyword evidence="8" id="KW-1185">Reference proteome</keyword>
<dbReference type="PANTHER" id="PTHR11132">
    <property type="entry name" value="SOLUTE CARRIER FAMILY 35"/>
    <property type="match status" value="1"/>
</dbReference>
<dbReference type="Pfam" id="PF03151">
    <property type="entry name" value="TPT"/>
    <property type="match status" value="1"/>
</dbReference>
<feature type="transmembrane region" description="Helical" evidence="5">
    <location>
        <begin position="21"/>
        <end position="37"/>
    </location>
</feature>
<evidence type="ECO:0000256" key="2">
    <source>
        <dbReference type="ARBA" id="ARBA00022692"/>
    </source>
</evidence>
<accession>A0A5B6U658</accession>
<name>A0A5B6U658_9ROSI</name>
<sequence length="77" mass="8072">MQLATNTLERVAPLTHAVGNVLKRVFVIGFSIVVFGNKISTQTGIGTAIAIAGVAIYSLIKANMEEQKRKAALSAAS</sequence>
<keyword evidence="4 5" id="KW-0472">Membrane</keyword>
<dbReference type="AlphaFoldDB" id="A0A5B6U658"/>
<evidence type="ECO:0000313" key="8">
    <source>
        <dbReference type="Proteomes" id="UP000325315"/>
    </source>
</evidence>
<dbReference type="OrthoDB" id="6418713at2759"/>
<proteinExistence type="predicted"/>
<dbReference type="InterPro" id="IPR050186">
    <property type="entry name" value="TPT_transporter"/>
</dbReference>
<organism evidence="7 8">
    <name type="scientific">Gossypium australe</name>
    <dbReference type="NCBI Taxonomy" id="47621"/>
    <lineage>
        <taxon>Eukaryota</taxon>
        <taxon>Viridiplantae</taxon>
        <taxon>Streptophyta</taxon>
        <taxon>Embryophyta</taxon>
        <taxon>Tracheophyta</taxon>
        <taxon>Spermatophyta</taxon>
        <taxon>Magnoliopsida</taxon>
        <taxon>eudicotyledons</taxon>
        <taxon>Gunneridae</taxon>
        <taxon>Pentapetalae</taxon>
        <taxon>rosids</taxon>
        <taxon>malvids</taxon>
        <taxon>Malvales</taxon>
        <taxon>Malvaceae</taxon>
        <taxon>Malvoideae</taxon>
        <taxon>Gossypium</taxon>
    </lineage>
</organism>
<gene>
    <name evidence="7" type="ORF">EPI10_009367</name>
</gene>
<evidence type="ECO:0000256" key="5">
    <source>
        <dbReference type="SAM" id="Phobius"/>
    </source>
</evidence>
<dbReference type="SUPFAM" id="SSF103481">
    <property type="entry name" value="Multidrug resistance efflux transporter EmrE"/>
    <property type="match status" value="1"/>
</dbReference>
<dbReference type="GO" id="GO:0016020">
    <property type="term" value="C:membrane"/>
    <property type="evidence" value="ECO:0007669"/>
    <property type="project" value="UniProtKB-SubCell"/>
</dbReference>